<gene>
    <name evidence="4" type="ordered locus">swp_0520</name>
</gene>
<protein>
    <submittedName>
        <fullName evidence="4">Ig-like, group 1</fullName>
    </submittedName>
</protein>
<feature type="signal peptide" evidence="2">
    <location>
        <begin position="1"/>
        <end position="21"/>
    </location>
</feature>
<evidence type="ECO:0000256" key="2">
    <source>
        <dbReference type="SAM" id="SignalP"/>
    </source>
</evidence>
<dbReference type="Proteomes" id="UP000000753">
    <property type="component" value="Chromosome"/>
</dbReference>
<dbReference type="Gene3D" id="2.60.40.10">
    <property type="entry name" value="Immunoglobulins"/>
    <property type="match status" value="3"/>
</dbReference>
<reference evidence="4 5" key="1">
    <citation type="journal article" date="2008" name="PLoS ONE">
        <title>Environmental adaptation: genomic analysis of the piezotolerant and psychrotolerant deep-sea iron reducing bacterium Shewanella piezotolerans WP3.</title>
        <authorList>
            <person name="Wang F."/>
            <person name="Wang J."/>
            <person name="Jian H."/>
            <person name="Zhang B."/>
            <person name="Li S."/>
            <person name="Wang F."/>
            <person name="Zeng X."/>
            <person name="Gao L."/>
            <person name="Bartlett D.H."/>
            <person name="Yu J."/>
            <person name="Hu S."/>
            <person name="Xiao X."/>
        </authorList>
    </citation>
    <scope>NUCLEOTIDE SEQUENCE [LARGE SCALE GENOMIC DNA]</scope>
    <source>
        <strain evidence="5">WP3 / JCM 13877</strain>
    </source>
</reference>
<evidence type="ECO:0000256" key="1">
    <source>
        <dbReference type="ARBA" id="ARBA00010116"/>
    </source>
</evidence>
<feature type="domain" description="Big-1" evidence="3">
    <location>
        <begin position="160"/>
        <end position="252"/>
    </location>
</feature>
<dbReference type="STRING" id="225849.swp_0520"/>
<dbReference type="PROSITE" id="PS51257">
    <property type="entry name" value="PROKAR_LIPOPROTEIN"/>
    <property type="match status" value="1"/>
</dbReference>
<accession>B8CI72</accession>
<proteinExistence type="inferred from homology"/>
<dbReference type="AlphaFoldDB" id="B8CI72"/>
<dbReference type="InterPro" id="IPR008964">
    <property type="entry name" value="Invasin/intimin_cell_adhesion"/>
</dbReference>
<dbReference type="SUPFAM" id="SSF49373">
    <property type="entry name" value="Invasin/intimin cell-adhesion fragments"/>
    <property type="match status" value="3"/>
</dbReference>
<dbReference type="InterPro" id="IPR003344">
    <property type="entry name" value="Big_1_dom"/>
</dbReference>
<dbReference type="EMBL" id="CP000472">
    <property type="protein sequence ID" value="ACJ27348.1"/>
    <property type="molecule type" value="Genomic_DNA"/>
</dbReference>
<evidence type="ECO:0000313" key="4">
    <source>
        <dbReference type="EMBL" id="ACJ27348.1"/>
    </source>
</evidence>
<dbReference type="OrthoDB" id="5522233at2"/>
<comment type="similarity">
    <text evidence="1">Belongs to the intimin/invasin family.</text>
</comment>
<dbReference type="eggNOG" id="COG2831">
    <property type="taxonomic scope" value="Bacteria"/>
</dbReference>
<evidence type="ECO:0000259" key="3">
    <source>
        <dbReference type="PROSITE" id="PS51127"/>
    </source>
</evidence>
<name>B8CI72_SHEPW</name>
<organism evidence="4 5">
    <name type="scientific">Shewanella piezotolerans (strain WP3 / JCM 13877)</name>
    <dbReference type="NCBI Taxonomy" id="225849"/>
    <lineage>
        <taxon>Bacteria</taxon>
        <taxon>Pseudomonadati</taxon>
        <taxon>Pseudomonadota</taxon>
        <taxon>Gammaproteobacteria</taxon>
        <taxon>Alteromonadales</taxon>
        <taxon>Shewanellaceae</taxon>
        <taxon>Shewanella</taxon>
    </lineage>
</organism>
<keyword evidence="5" id="KW-1185">Reference proteome</keyword>
<keyword evidence="2" id="KW-0732">Signal</keyword>
<dbReference type="RefSeq" id="WP_020910729.1">
    <property type="nucleotide sequence ID" value="NC_011566.1"/>
</dbReference>
<feature type="chain" id="PRO_5002866638" evidence="2">
    <location>
        <begin position="22"/>
        <end position="843"/>
    </location>
</feature>
<evidence type="ECO:0000313" key="5">
    <source>
        <dbReference type="Proteomes" id="UP000000753"/>
    </source>
</evidence>
<dbReference type="PROSITE" id="PS51127">
    <property type="entry name" value="BIG1"/>
    <property type="match status" value="1"/>
</dbReference>
<sequence>MRLTKKLAALPVTLLCLSALSGCNGASGDNEDTDNSGVYSLSLSYKTVVDGQCAEATDALSFSADSSFCAVAHLKQAGSDRNGKLIAFSTSFGELSAATKLTNSSGLAEVIVSHSAANEGAGTLTANFSENENTASGTRNFEFTSATSPSEPTFSLNSAIINGTTIVTQFKAEETVQLQAQFLDEQGLGVAGKMATFVAGSVTLTPNSALTKENGIAQVSYTPTESELGAANMSVTLESDGKTYQSSGLYEVLAKDAVSEEGIIVIGSFSADGATFTENQLATTLPLVDGKYMVSAGGTFGVTADLATKNDDGSYTRLQTPTSVSFSSSCVLSNSASIDSPVTSLSGTASSTFQNSSCSGNSERDDQITATVVAGNQSIAANLDFSLASQTLANLSFVSAEPTSIRIKGTGGTGSSESSLITFKVSDANGQAIAQQQVDFSLDTSVGGISFSNGDTTISNTSNSSGLVSASVLSGTIPTPVRVLATAMGTDDESVTTQSEQLSINTGLPQQLGFSASASISNPEAGDFNGEKVSITTYASDSFGNPAPDDTTINFTAEGGQIVSSCLTVNGACSVEWTSASPRVPDHRITILAYALGHETFFDTNGNNIFDDADGGSVALACLDRDGNAVACSGNGMDIETYHAGGFSDLGDAFRDDDESYTHTSGEPYFNTAAKDSYTATDGKFNGPQCDSTSLCGEGLANKTYIRKALILTMSGSQAHFEIKQDGITIYSDGDDAAAIVTNAIPAGASSTFSIRFFDSANQIMPVDTTLNTTANQGELTADAYTVPNRNGIGGTTTGFTLTNDIDPASSGEPAKTSQVSIDVDTPKSVKSSIGFAVELTGT</sequence>
<dbReference type="KEGG" id="swp:swp_0520"/>
<dbReference type="InterPro" id="IPR013783">
    <property type="entry name" value="Ig-like_fold"/>
</dbReference>
<dbReference type="HOGENOM" id="CLU_006970_0_0_6"/>